<dbReference type="Pfam" id="PF12697">
    <property type="entry name" value="Abhydrolase_6"/>
    <property type="match status" value="1"/>
</dbReference>
<dbReference type="Proteomes" id="UP000533598">
    <property type="component" value="Unassembled WGS sequence"/>
</dbReference>
<comment type="caution">
    <text evidence="3">The sequence shown here is derived from an EMBL/GenBank/DDBJ whole genome shotgun (WGS) entry which is preliminary data.</text>
</comment>
<dbReference type="Gene3D" id="3.40.50.1820">
    <property type="entry name" value="alpha/beta hydrolase"/>
    <property type="match status" value="1"/>
</dbReference>
<dbReference type="InterPro" id="IPR052897">
    <property type="entry name" value="Sec-Metab_Biosynth_Hydrolase"/>
</dbReference>
<proteinExistence type="predicted"/>
<keyword evidence="4" id="KW-1185">Reference proteome</keyword>
<dbReference type="InterPro" id="IPR000073">
    <property type="entry name" value="AB_hydrolase_1"/>
</dbReference>
<dbReference type="GO" id="GO:0003824">
    <property type="term" value="F:catalytic activity"/>
    <property type="evidence" value="ECO:0007669"/>
    <property type="project" value="UniProtKB-ARBA"/>
</dbReference>
<dbReference type="PANTHER" id="PTHR37017">
    <property type="entry name" value="AB HYDROLASE-1 DOMAIN-CONTAINING PROTEIN-RELATED"/>
    <property type="match status" value="1"/>
</dbReference>
<feature type="signal peptide" evidence="1">
    <location>
        <begin position="1"/>
        <end position="28"/>
    </location>
</feature>
<organism evidence="3 4">
    <name type="scientific">Crossiella cryophila</name>
    <dbReference type="NCBI Taxonomy" id="43355"/>
    <lineage>
        <taxon>Bacteria</taxon>
        <taxon>Bacillati</taxon>
        <taxon>Actinomycetota</taxon>
        <taxon>Actinomycetes</taxon>
        <taxon>Pseudonocardiales</taxon>
        <taxon>Pseudonocardiaceae</taxon>
        <taxon>Crossiella</taxon>
    </lineage>
</organism>
<dbReference type="RefSeq" id="WP_185007802.1">
    <property type="nucleotide sequence ID" value="NZ_BAAAUI010000071.1"/>
</dbReference>
<dbReference type="PANTHER" id="PTHR37017:SF11">
    <property type="entry name" value="ESTERASE_LIPASE_THIOESTERASE DOMAIN-CONTAINING PROTEIN"/>
    <property type="match status" value="1"/>
</dbReference>
<dbReference type="InterPro" id="IPR029058">
    <property type="entry name" value="AB_hydrolase_fold"/>
</dbReference>
<dbReference type="SUPFAM" id="SSF53474">
    <property type="entry name" value="alpha/beta-Hydrolases"/>
    <property type="match status" value="1"/>
</dbReference>
<evidence type="ECO:0000259" key="2">
    <source>
        <dbReference type="Pfam" id="PF12697"/>
    </source>
</evidence>
<accession>A0A7W7CK73</accession>
<evidence type="ECO:0000313" key="4">
    <source>
        <dbReference type="Proteomes" id="UP000533598"/>
    </source>
</evidence>
<name>A0A7W7CK73_9PSEU</name>
<reference evidence="3 4" key="1">
    <citation type="submission" date="2020-08" db="EMBL/GenBank/DDBJ databases">
        <title>Sequencing the genomes of 1000 actinobacteria strains.</title>
        <authorList>
            <person name="Klenk H.-P."/>
        </authorList>
    </citation>
    <scope>NUCLEOTIDE SEQUENCE [LARGE SCALE GENOMIC DNA]</scope>
    <source>
        <strain evidence="3 4">DSM 44230</strain>
    </source>
</reference>
<feature type="domain" description="AB hydrolase-1" evidence="2">
    <location>
        <begin position="44"/>
        <end position="254"/>
    </location>
</feature>
<feature type="chain" id="PRO_5038678496" evidence="1">
    <location>
        <begin position="29"/>
        <end position="264"/>
    </location>
</feature>
<protein>
    <submittedName>
        <fullName evidence="3">Pimeloyl-ACP methyl ester carboxylesterase</fullName>
    </submittedName>
</protein>
<sequence>MSRRFSLRTTLFAAALGVAALSTTLAPAAASAEDSGYQGAKPTIVLVHGAFADAGSWNEVTQRLQRNGFPVLAVANPLRGVPTDAAAIRQVVDSVKGPVILVGHSYGGTVISHAAAGDKDVKALVYIAAFAPAVGESAGQLSAGGKLGPDTTRVVGNDLYIRPESFHEVFAADLPRRTTALMAAAQRPIDAGALGFQATAAAWQDIPSWYLVAKQDNAIPADSQRAMAARAKSHTTEVNASHAVSVSRPDATYATILGAVRGTR</sequence>
<evidence type="ECO:0000256" key="1">
    <source>
        <dbReference type="SAM" id="SignalP"/>
    </source>
</evidence>
<keyword evidence="1" id="KW-0732">Signal</keyword>
<evidence type="ECO:0000313" key="3">
    <source>
        <dbReference type="EMBL" id="MBB4681316.1"/>
    </source>
</evidence>
<gene>
    <name evidence="3" type="ORF">HNR67_007434</name>
</gene>
<dbReference type="AlphaFoldDB" id="A0A7W7CK73"/>
<dbReference type="EMBL" id="JACHMH010000001">
    <property type="protein sequence ID" value="MBB4681316.1"/>
    <property type="molecule type" value="Genomic_DNA"/>
</dbReference>